<evidence type="ECO:0000256" key="12">
    <source>
        <dbReference type="PIRNR" id="PIRNR000013"/>
    </source>
</evidence>
<dbReference type="EMBL" id="JNUR01000035">
    <property type="protein sequence ID" value="KPH50021.1"/>
    <property type="molecule type" value="Genomic_DNA"/>
</dbReference>
<feature type="binding site" description="covalent" evidence="13">
    <location>
        <position position="123"/>
    </location>
    <ligand>
        <name>heme</name>
        <dbReference type="ChEBI" id="CHEBI:30413"/>
        <label>3</label>
    </ligand>
</feature>
<dbReference type="PANTHER" id="PTHR30333">
    <property type="entry name" value="CYTOCHROME C-TYPE PROTEIN"/>
    <property type="match status" value="1"/>
</dbReference>
<feature type="binding site" description="covalent" evidence="13">
    <location>
        <position position="71"/>
    </location>
    <ligand>
        <name>heme</name>
        <dbReference type="ChEBI" id="CHEBI:30413"/>
        <label>2</label>
    </ligand>
</feature>
<dbReference type="InterPro" id="IPR024717">
    <property type="entry name" value="NapC/NirT/NrfH"/>
</dbReference>
<feature type="binding site" description="covalent" evidence="13">
    <location>
        <position position="126"/>
    </location>
    <ligand>
        <name>heme</name>
        <dbReference type="ChEBI" id="CHEBI:30413"/>
        <label>3</label>
    </ligand>
</feature>
<feature type="binding site" description="axial binding residue" evidence="14">
    <location>
        <position position="72"/>
    </location>
    <ligand>
        <name>heme</name>
        <dbReference type="ChEBI" id="CHEBI:30413"/>
        <label>2</label>
    </ligand>
    <ligandPart>
        <name>Fe</name>
        <dbReference type="ChEBI" id="CHEBI:18248"/>
    </ligandPart>
</feature>
<protein>
    <recommendedName>
        <fullName evidence="12">Cytochrome c-type protein</fullName>
    </recommendedName>
</protein>
<evidence type="ECO:0000256" key="1">
    <source>
        <dbReference type="ARBA" id="ARBA00004162"/>
    </source>
</evidence>
<evidence type="ECO:0000256" key="11">
    <source>
        <dbReference type="ARBA" id="ARBA00023136"/>
    </source>
</evidence>
<dbReference type="GO" id="GO:0020037">
    <property type="term" value="F:heme binding"/>
    <property type="evidence" value="ECO:0007669"/>
    <property type="project" value="InterPro"/>
</dbReference>
<name>A0AAW3J399_9HELI</name>
<proteinExistence type="inferred from homology"/>
<evidence type="ECO:0000256" key="9">
    <source>
        <dbReference type="ARBA" id="ARBA00022989"/>
    </source>
</evidence>
<dbReference type="InterPro" id="IPR038266">
    <property type="entry name" value="NapC/NirT_cytc_sf"/>
</dbReference>
<dbReference type="InterPro" id="IPR036280">
    <property type="entry name" value="Multihaem_cyt_sf"/>
</dbReference>
<feature type="binding site" description="covalent" evidence="13">
    <location>
        <position position="36"/>
    </location>
    <ligand>
        <name>heme</name>
        <dbReference type="ChEBI" id="CHEBI:30413"/>
        <label>1</label>
    </ligand>
</feature>
<evidence type="ECO:0000256" key="14">
    <source>
        <dbReference type="PIRSR" id="PIRSR000013-2"/>
    </source>
</evidence>
<gene>
    <name evidence="16" type="ORF">HPU229336_04770</name>
</gene>
<dbReference type="Gene3D" id="1.10.3820.10">
    <property type="entry name" value="Di-heme elbow motif domain"/>
    <property type="match status" value="1"/>
</dbReference>
<evidence type="ECO:0000256" key="3">
    <source>
        <dbReference type="ARBA" id="ARBA00022448"/>
    </source>
</evidence>
<comment type="caution">
    <text evidence="16">The sequence shown here is derived from an EMBL/GenBank/DDBJ whole genome shotgun (WGS) entry which is preliminary data.</text>
</comment>
<dbReference type="InterPro" id="IPR051174">
    <property type="entry name" value="Cytochrome_c-type_ET"/>
</dbReference>
<feature type="binding site" evidence="13">
    <location>
        <position position="85"/>
    </location>
    <ligand>
        <name>a menaquinol</name>
        <dbReference type="ChEBI" id="CHEBI:18151"/>
    </ligand>
</feature>
<feature type="binding site" description="axial binding residue" evidence="14">
    <location>
        <position position="127"/>
    </location>
    <ligand>
        <name>heme</name>
        <dbReference type="ChEBI" id="CHEBI:30413"/>
        <label>3</label>
    </ligand>
    <ligandPart>
        <name>Fe</name>
        <dbReference type="ChEBI" id="CHEBI:18248"/>
    </ligandPart>
</feature>
<dbReference type="PIRSF" id="PIRSF000013">
    <property type="entry name" value="4_hem_cytochrm_NapC"/>
    <property type="match status" value="1"/>
</dbReference>
<feature type="binding site" description="axial binding residue" evidence="14">
    <location>
        <position position="170"/>
    </location>
    <ligand>
        <name>heme</name>
        <dbReference type="ChEBI" id="CHEBI:30413"/>
        <label>2</label>
    </ligand>
    <ligandPart>
        <name>Fe</name>
        <dbReference type="ChEBI" id="CHEBI:18248"/>
    </ligandPart>
</feature>
<feature type="domain" description="NapC/NirT cytochrome c N-terminal" evidence="15">
    <location>
        <begin position="2"/>
        <end position="171"/>
    </location>
</feature>
<evidence type="ECO:0000256" key="8">
    <source>
        <dbReference type="ARBA" id="ARBA00022982"/>
    </source>
</evidence>
<dbReference type="GO" id="GO:0009061">
    <property type="term" value="P:anaerobic respiration"/>
    <property type="evidence" value="ECO:0007669"/>
    <property type="project" value="TreeGrafter"/>
</dbReference>
<evidence type="ECO:0000256" key="2">
    <source>
        <dbReference type="ARBA" id="ARBA00007395"/>
    </source>
</evidence>
<reference evidence="16 17" key="1">
    <citation type="submission" date="2014-06" db="EMBL/GenBank/DDBJ databases">
        <title>Helicobacter pullorum isolates in fresh chicken meat - phenotypic and genotypic features.</title>
        <authorList>
            <person name="Borges V."/>
            <person name="Santos A."/>
            <person name="Correia C.B."/>
            <person name="Saraiva M."/>
            <person name="Menard A."/>
            <person name="Vieira L."/>
            <person name="Sampaio D.A."/>
            <person name="Gomes J.P."/>
            <person name="Oleastro M."/>
        </authorList>
    </citation>
    <scope>NUCLEOTIDE SEQUENCE [LARGE SCALE GENOMIC DNA]</scope>
    <source>
        <strain evidence="16 17">229336/12</strain>
    </source>
</reference>
<evidence type="ECO:0000256" key="6">
    <source>
        <dbReference type="ARBA" id="ARBA00022692"/>
    </source>
</evidence>
<comment type="similarity">
    <text evidence="2">Belongs to the NapC/NirT/NrfH family.</text>
</comment>
<keyword evidence="8 12" id="KW-0249">Electron transport</keyword>
<keyword evidence="6" id="KW-0812">Transmembrane</keyword>
<comment type="PTM">
    <text evidence="12">Binds 4 heme groups per subunit.</text>
</comment>
<feature type="binding site" description="covalent" evidence="13">
    <location>
        <position position="161"/>
    </location>
    <ligand>
        <name>heme</name>
        <dbReference type="ChEBI" id="CHEBI:30413"/>
        <label>4</label>
    </ligand>
</feature>
<keyword evidence="9" id="KW-1133">Transmembrane helix</keyword>
<dbReference type="RefSeq" id="WP_060663231.1">
    <property type="nucleotide sequence ID" value="NZ_CALUQK010000012.1"/>
</dbReference>
<evidence type="ECO:0000259" key="15">
    <source>
        <dbReference type="Pfam" id="PF03264"/>
    </source>
</evidence>
<keyword evidence="3 12" id="KW-0813">Transport</keyword>
<dbReference type="Pfam" id="PF03264">
    <property type="entry name" value="Cytochrom_NNT"/>
    <property type="match status" value="1"/>
</dbReference>
<feature type="binding site" description="axial binding residue" evidence="14">
    <location>
        <position position="165"/>
    </location>
    <ligand>
        <name>heme</name>
        <dbReference type="ChEBI" id="CHEBI:30413"/>
        <label>4</label>
    </ligand>
    <ligandPart>
        <name>Fe</name>
        <dbReference type="ChEBI" id="CHEBI:18248"/>
    </ligandPart>
</feature>
<dbReference type="Proteomes" id="UP000037800">
    <property type="component" value="Unassembled WGS sequence"/>
</dbReference>
<dbReference type="GO" id="GO:0009055">
    <property type="term" value="F:electron transfer activity"/>
    <property type="evidence" value="ECO:0007669"/>
    <property type="project" value="TreeGrafter"/>
</dbReference>
<keyword evidence="11" id="KW-0472">Membrane</keyword>
<comment type="cofactor">
    <cofactor evidence="13">
        <name>heme</name>
        <dbReference type="ChEBI" id="CHEBI:30413"/>
    </cofactor>
    <text evidence="13">Binds 4 heme groups per subunit.</text>
</comment>
<dbReference type="GO" id="GO:0019333">
    <property type="term" value="P:denitrification pathway"/>
    <property type="evidence" value="ECO:0007669"/>
    <property type="project" value="InterPro"/>
</dbReference>
<evidence type="ECO:0000256" key="5">
    <source>
        <dbReference type="ARBA" id="ARBA00022617"/>
    </source>
</evidence>
<evidence type="ECO:0000256" key="4">
    <source>
        <dbReference type="ARBA" id="ARBA00022475"/>
    </source>
</evidence>
<evidence type="ECO:0000256" key="13">
    <source>
        <dbReference type="PIRSR" id="PIRSR000013-1"/>
    </source>
</evidence>
<comment type="subcellular location">
    <subcellularLocation>
        <location evidence="1">Cell membrane</location>
        <topology evidence="1">Single-pass membrane protein</topology>
    </subcellularLocation>
</comment>
<keyword evidence="7 12" id="KW-0479">Metal-binding</keyword>
<dbReference type="PANTHER" id="PTHR30333:SF1">
    <property type="entry name" value="CYTOCHROME C-TYPE PROTEIN NAPC"/>
    <property type="match status" value="1"/>
</dbReference>
<evidence type="ECO:0000313" key="17">
    <source>
        <dbReference type="Proteomes" id="UP000037800"/>
    </source>
</evidence>
<keyword evidence="5 12" id="KW-0349">Heme</keyword>
<feature type="binding site" description="covalent" evidence="13">
    <location>
        <position position="68"/>
    </location>
    <ligand>
        <name>heme</name>
        <dbReference type="ChEBI" id="CHEBI:30413"/>
        <label>2</label>
    </ligand>
</feature>
<sequence>MKKTILLIIFISVVVTLVATYGGYKAIKVTGEYPFCGSCHAWDGAIAETNVADKVHGASNPKGVQATCAECHLPHDSLHNYLFTKAKNGLAEGWTTLTGDPSKKDWLGNREHARKNYTFDSSCLQCHSNAFVEANDLKTSSISKMHQKYLEFKGTDEAMKCTDCHKHVGHTNLGGTLFEAKSKEPQSWEEWEELRKERTK</sequence>
<evidence type="ECO:0000256" key="7">
    <source>
        <dbReference type="ARBA" id="ARBA00022723"/>
    </source>
</evidence>
<evidence type="ECO:0000313" key="16">
    <source>
        <dbReference type="EMBL" id="KPH50021.1"/>
    </source>
</evidence>
<dbReference type="GO" id="GO:0005886">
    <property type="term" value="C:plasma membrane"/>
    <property type="evidence" value="ECO:0007669"/>
    <property type="project" value="UniProtKB-SubCell"/>
</dbReference>
<dbReference type="SUPFAM" id="SSF48695">
    <property type="entry name" value="Multiheme cytochromes"/>
    <property type="match status" value="1"/>
</dbReference>
<accession>A0AAW3J399</accession>
<evidence type="ECO:0000256" key="10">
    <source>
        <dbReference type="ARBA" id="ARBA00023004"/>
    </source>
</evidence>
<organism evidence="16 17">
    <name type="scientific">Helicobacter pullorum</name>
    <dbReference type="NCBI Taxonomy" id="35818"/>
    <lineage>
        <taxon>Bacteria</taxon>
        <taxon>Pseudomonadati</taxon>
        <taxon>Campylobacterota</taxon>
        <taxon>Epsilonproteobacteria</taxon>
        <taxon>Campylobacterales</taxon>
        <taxon>Helicobacteraceae</taxon>
        <taxon>Helicobacter</taxon>
    </lineage>
</organism>
<keyword evidence="10 12" id="KW-0408">Iron</keyword>
<dbReference type="AlphaFoldDB" id="A0AAW3J399"/>
<dbReference type="InterPro" id="IPR005126">
    <property type="entry name" value="NapC/NirT_cyt_c_N"/>
</dbReference>
<feature type="binding site" description="covalent" evidence="13">
    <location>
        <position position="39"/>
    </location>
    <ligand>
        <name>heme</name>
        <dbReference type="ChEBI" id="CHEBI:30413"/>
        <label>1</label>
    </ligand>
</feature>
<feature type="binding site" description="axial binding residue" evidence="14">
    <location>
        <position position="92"/>
    </location>
    <ligand>
        <name>heme</name>
        <dbReference type="ChEBI" id="CHEBI:30413"/>
        <label>1</label>
    </ligand>
    <ligandPart>
        <name>Fe</name>
        <dbReference type="ChEBI" id="CHEBI:18248"/>
    </ligandPart>
</feature>
<keyword evidence="4" id="KW-1003">Cell membrane</keyword>
<dbReference type="GO" id="GO:0046872">
    <property type="term" value="F:metal ion binding"/>
    <property type="evidence" value="ECO:0007669"/>
    <property type="project" value="UniProtKB-KW"/>
</dbReference>
<feature type="binding site" description="covalent" evidence="13">
    <location>
        <position position="164"/>
    </location>
    <ligand>
        <name>heme</name>
        <dbReference type="ChEBI" id="CHEBI:30413"/>
        <label>4</label>
    </ligand>
</feature>